<dbReference type="Proteomes" id="UP000267251">
    <property type="component" value="Unassembled WGS sequence"/>
</dbReference>
<protein>
    <recommendedName>
        <fullName evidence="3">Protein kinase domain-containing protein</fullName>
    </recommendedName>
</protein>
<name>A0A4P9XXP2_9FUNG</name>
<dbReference type="InterPro" id="IPR011990">
    <property type="entry name" value="TPR-like_helical_dom_sf"/>
</dbReference>
<sequence length="536" mass="61635">IPIWGKEEATDAAMAHILCQDSEFSIFPSNFTQLPIYHLVVELLRKDPARRLTLKALQRKSYFRSTLDTRVVNDLLKERLAIEDIDTDEESGAGTVMIPEEDDSIFINFSRIWSTNGWGRQISRNTLIESLKHHLAVDTTALKALDGFMDEFLPLSSEDDSNAAIGDPAFPKIASKCPLGSWILHQIYLKSQPRIYMIQQARQKIKKYLEEEPVYYLCWRHSMMTMTHRIRGSLYAIDSLSDIDISIRLRVVEAMDMVGYRAPTDDEEEVLRTLIRFTDEATQLSAKCASFIIYPGEEEDVAMEKSIRDYLDRWAEWEPKILEIYSGYKLKDISTVFDGLRDTNDTREATYFIQETEALQEEYKRHNGTEAGERYEKAFAGDVPSMLWLGEAYMDGDQGLEENQYLYCLWFLRAAIQNNPKALTYYGIASEWHGCSRYTPVLQYNCLDRAYSLGFLPAKAKYAWSLETGYGWTISKGRSEKIFQEAIDAGSTLGYHGLMLCCSSRNRRKDMILYGETCLDAGHLRCYSDLITSLLR</sequence>
<evidence type="ECO:0008006" key="3">
    <source>
        <dbReference type="Google" id="ProtNLM"/>
    </source>
</evidence>
<dbReference type="Gene3D" id="1.25.40.10">
    <property type="entry name" value="Tetratricopeptide repeat domain"/>
    <property type="match status" value="1"/>
</dbReference>
<keyword evidence="2" id="KW-1185">Reference proteome</keyword>
<proteinExistence type="predicted"/>
<feature type="non-terminal residue" evidence="1">
    <location>
        <position position="1"/>
    </location>
</feature>
<feature type="non-terminal residue" evidence="1">
    <location>
        <position position="536"/>
    </location>
</feature>
<dbReference type="AlphaFoldDB" id="A0A4P9XXP2"/>
<dbReference type="EMBL" id="KZ989097">
    <property type="protein sequence ID" value="RKP11223.1"/>
    <property type="molecule type" value="Genomic_DNA"/>
</dbReference>
<accession>A0A4P9XXP2</accession>
<reference evidence="2" key="1">
    <citation type="journal article" date="2018" name="Nat. Microbiol.">
        <title>Leveraging single-cell genomics to expand the fungal tree of life.</title>
        <authorList>
            <person name="Ahrendt S.R."/>
            <person name="Quandt C.A."/>
            <person name="Ciobanu D."/>
            <person name="Clum A."/>
            <person name="Salamov A."/>
            <person name="Andreopoulos B."/>
            <person name="Cheng J.F."/>
            <person name="Woyke T."/>
            <person name="Pelin A."/>
            <person name="Henrissat B."/>
            <person name="Reynolds N.K."/>
            <person name="Benny G.L."/>
            <person name="Smith M.E."/>
            <person name="James T.Y."/>
            <person name="Grigoriev I.V."/>
        </authorList>
    </citation>
    <scope>NUCLEOTIDE SEQUENCE [LARGE SCALE GENOMIC DNA]</scope>
</reference>
<evidence type="ECO:0000313" key="2">
    <source>
        <dbReference type="Proteomes" id="UP000267251"/>
    </source>
</evidence>
<gene>
    <name evidence="1" type="ORF">BJ684DRAFT_18157</name>
</gene>
<evidence type="ECO:0000313" key="1">
    <source>
        <dbReference type="EMBL" id="RKP11223.1"/>
    </source>
</evidence>
<dbReference type="SUPFAM" id="SSF81901">
    <property type="entry name" value="HCP-like"/>
    <property type="match status" value="1"/>
</dbReference>
<organism evidence="1 2">
    <name type="scientific">Piptocephalis cylindrospora</name>
    <dbReference type="NCBI Taxonomy" id="1907219"/>
    <lineage>
        <taxon>Eukaryota</taxon>
        <taxon>Fungi</taxon>
        <taxon>Fungi incertae sedis</taxon>
        <taxon>Zoopagomycota</taxon>
        <taxon>Zoopagomycotina</taxon>
        <taxon>Zoopagomycetes</taxon>
        <taxon>Zoopagales</taxon>
        <taxon>Piptocephalidaceae</taxon>
        <taxon>Piptocephalis</taxon>
    </lineage>
</organism>